<evidence type="ECO:0000313" key="2">
    <source>
        <dbReference type="Proteomes" id="UP000327157"/>
    </source>
</evidence>
<accession>A0A5N5FYJ6</accession>
<organism evidence="1 2">
    <name type="scientific">Pyrus ussuriensis x Pyrus communis</name>
    <dbReference type="NCBI Taxonomy" id="2448454"/>
    <lineage>
        <taxon>Eukaryota</taxon>
        <taxon>Viridiplantae</taxon>
        <taxon>Streptophyta</taxon>
        <taxon>Embryophyta</taxon>
        <taxon>Tracheophyta</taxon>
        <taxon>Spermatophyta</taxon>
        <taxon>Magnoliopsida</taxon>
        <taxon>eudicotyledons</taxon>
        <taxon>Gunneridae</taxon>
        <taxon>Pentapetalae</taxon>
        <taxon>rosids</taxon>
        <taxon>fabids</taxon>
        <taxon>Rosales</taxon>
        <taxon>Rosaceae</taxon>
        <taxon>Amygdaloideae</taxon>
        <taxon>Maleae</taxon>
        <taxon>Pyrus</taxon>
    </lineage>
</organism>
<reference evidence="1 2" key="1">
    <citation type="submission" date="2019-09" db="EMBL/GenBank/DDBJ databases">
        <authorList>
            <person name="Ou C."/>
        </authorList>
    </citation>
    <scope>NUCLEOTIDE SEQUENCE [LARGE SCALE GENOMIC DNA]</scope>
    <source>
        <strain evidence="1">S2</strain>
        <tissue evidence="1">Leaf</tissue>
    </source>
</reference>
<keyword evidence="1" id="KW-0808">Transferase</keyword>
<dbReference type="AlphaFoldDB" id="A0A5N5FYJ6"/>
<keyword evidence="1" id="KW-0418">Kinase</keyword>
<comment type="caution">
    <text evidence="1">The sequence shown here is derived from an EMBL/GenBank/DDBJ whole genome shotgun (WGS) entry which is preliminary data.</text>
</comment>
<dbReference type="GO" id="GO:0016301">
    <property type="term" value="F:kinase activity"/>
    <property type="evidence" value="ECO:0007669"/>
    <property type="project" value="UniProtKB-KW"/>
</dbReference>
<name>A0A5N5FYJ6_9ROSA</name>
<protein>
    <submittedName>
        <fullName evidence="1">Guanylate kinase 2-like</fullName>
    </submittedName>
</protein>
<evidence type="ECO:0000313" key="1">
    <source>
        <dbReference type="EMBL" id="KAB2608215.1"/>
    </source>
</evidence>
<gene>
    <name evidence="1" type="ORF">D8674_011383</name>
</gene>
<reference evidence="2" key="2">
    <citation type="submission" date="2019-10" db="EMBL/GenBank/DDBJ databases">
        <title>A de novo genome assembly of a pear dwarfing rootstock.</title>
        <authorList>
            <person name="Wang F."/>
            <person name="Wang J."/>
            <person name="Li S."/>
            <person name="Zhang Y."/>
            <person name="Fang M."/>
            <person name="Ma L."/>
            <person name="Zhao Y."/>
            <person name="Jiang S."/>
        </authorList>
    </citation>
    <scope>NUCLEOTIDE SEQUENCE [LARGE SCALE GENOMIC DNA]</scope>
</reference>
<reference evidence="1 2" key="3">
    <citation type="submission" date="2019-11" db="EMBL/GenBank/DDBJ databases">
        <title>A de novo genome assembly of a pear dwarfing rootstock.</title>
        <authorList>
            <person name="Wang F."/>
            <person name="Wang J."/>
            <person name="Li S."/>
            <person name="Zhang Y."/>
            <person name="Fang M."/>
            <person name="Ma L."/>
            <person name="Zhao Y."/>
            <person name="Jiang S."/>
        </authorList>
    </citation>
    <scope>NUCLEOTIDE SEQUENCE [LARGE SCALE GENOMIC DNA]</scope>
    <source>
        <strain evidence="1">S2</strain>
        <tissue evidence="1">Leaf</tissue>
    </source>
</reference>
<sequence>MSTINGRALEAPSCKELLGLDGTVTAAAKLDGTVIAAPKSVVDLPMDHSLTKIDNKIIINSRTPELENASTKMIVLDVSSLKGGAWMD</sequence>
<dbReference type="Proteomes" id="UP000327157">
    <property type="component" value="Chromosome 14"/>
</dbReference>
<proteinExistence type="predicted"/>
<dbReference type="EMBL" id="SMOL01000553">
    <property type="protein sequence ID" value="KAB2608215.1"/>
    <property type="molecule type" value="Genomic_DNA"/>
</dbReference>
<keyword evidence="2" id="KW-1185">Reference proteome</keyword>